<reference evidence="2 3" key="1">
    <citation type="submission" date="2020-08" db="EMBL/GenBank/DDBJ databases">
        <title>Genomic Encyclopedia of Type Strains, Phase IV (KMG-IV): sequencing the most valuable type-strain genomes for metagenomic binning, comparative biology and taxonomic classification.</title>
        <authorList>
            <person name="Goeker M."/>
        </authorList>
    </citation>
    <scope>NUCLEOTIDE SEQUENCE [LARGE SCALE GENOMIC DNA]</scope>
    <source>
        <strain evidence="2 3">DSM 17976</strain>
    </source>
</reference>
<evidence type="ECO:0000259" key="1">
    <source>
        <dbReference type="Pfam" id="PF04389"/>
    </source>
</evidence>
<evidence type="ECO:0000313" key="3">
    <source>
        <dbReference type="Proteomes" id="UP000541352"/>
    </source>
</evidence>
<dbReference type="Gene3D" id="3.40.630.10">
    <property type="entry name" value="Zn peptidases"/>
    <property type="match status" value="1"/>
</dbReference>
<accession>A0A7W6EP69</accession>
<dbReference type="SUPFAM" id="SSF52025">
    <property type="entry name" value="PA domain"/>
    <property type="match status" value="1"/>
</dbReference>
<name>A0A7W6EP69_9BACT</name>
<protein>
    <recommendedName>
        <fullName evidence="1">Peptidase M28 domain-containing protein</fullName>
    </recommendedName>
</protein>
<dbReference type="Gene3D" id="3.50.30.30">
    <property type="match status" value="1"/>
</dbReference>
<dbReference type="Pfam" id="PF04389">
    <property type="entry name" value="Peptidase_M28"/>
    <property type="match status" value="1"/>
</dbReference>
<dbReference type="PANTHER" id="PTHR12147:SF26">
    <property type="entry name" value="PEPTIDASE M28 DOMAIN-CONTAINING PROTEIN"/>
    <property type="match status" value="1"/>
</dbReference>
<proteinExistence type="predicted"/>
<dbReference type="InterPro" id="IPR046450">
    <property type="entry name" value="PA_dom_sf"/>
</dbReference>
<evidence type="ECO:0000313" key="2">
    <source>
        <dbReference type="EMBL" id="MBB3837269.1"/>
    </source>
</evidence>
<feature type="domain" description="Peptidase M28" evidence="1">
    <location>
        <begin position="281"/>
        <end position="487"/>
    </location>
</feature>
<dbReference type="InterPro" id="IPR045175">
    <property type="entry name" value="M28_fam"/>
</dbReference>
<dbReference type="EMBL" id="JACIBY010000002">
    <property type="protein sequence ID" value="MBB3837269.1"/>
    <property type="molecule type" value="Genomic_DNA"/>
</dbReference>
<comment type="caution">
    <text evidence="2">The sequence shown here is derived from an EMBL/GenBank/DDBJ whole genome shotgun (WGS) entry which is preliminary data.</text>
</comment>
<dbReference type="GO" id="GO:0008235">
    <property type="term" value="F:metalloexopeptidase activity"/>
    <property type="evidence" value="ECO:0007669"/>
    <property type="project" value="InterPro"/>
</dbReference>
<dbReference type="PANTHER" id="PTHR12147">
    <property type="entry name" value="METALLOPEPTIDASE M28 FAMILY MEMBER"/>
    <property type="match status" value="1"/>
</dbReference>
<keyword evidence="3" id="KW-1185">Reference proteome</keyword>
<dbReference type="InterPro" id="IPR007484">
    <property type="entry name" value="Peptidase_M28"/>
</dbReference>
<dbReference type="AlphaFoldDB" id="A0A7W6EP69"/>
<organism evidence="2 3">
    <name type="scientific">Runella defluvii</name>
    <dbReference type="NCBI Taxonomy" id="370973"/>
    <lineage>
        <taxon>Bacteria</taxon>
        <taxon>Pseudomonadati</taxon>
        <taxon>Bacteroidota</taxon>
        <taxon>Cytophagia</taxon>
        <taxon>Cytophagales</taxon>
        <taxon>Spirosomataceae</taxon>
        <taxon>Runella</taxon>
    </lineage>
</organism>
<sequence length="522" mass="56794">MFHKSTKTAQRFWKVLNASHHKLIINIFMRFIIQKTAIAFVLASQFAIGQAPKKLPETQHPRAEVEMHMRFLASDELQGRRTGEQGNLVASRYIAEQFRVLGIKPAPGQTDYLQLVPFAIQKSAKEGVLIANNDTLRVNKEFVILGSGAANLTADIVFVGYGLADDYKTDVKGKIVVAQIGTPESKTPQELFTASNEKRKLATQKGAALLIELFTAQIPWSFASRYFGGEKTSLDNGLGDAVAHVWVNGQQKKYADLFKSGATQATFKTTGREQTSVKSHNVVGVIEGTDPVLKNEYVVVTAHFDHVGMGKKGGNTYTAADSIFNGARDNAFGTVAMLTAAKTLSLKPTKRSILVIAYTGEEVGLLGSKYYADHPLVPLNQCVFNLNSDGAGYADKTLVSVIGLDRTNCKAEIEAGCKAFGLGVFGDPSPEQGLFDRSDNVSLAAKGVPAPDFAPGFKSFDGEIAKYYHQAADNPDSVDFDYLLKFCQSFAYTARLIGNKPVKPYWTAGDKYEPAAKALYGK</sequence>
<dbReference type="Proteomes" id="UP000541352">
    <property type="component" value="Unassembled WGS sequence"/>
</dbReference>
<dbReference type="SUPFAM" id="SSF53187">
    <property type="entry name" value="Zn-dependent exopeptidases"/>
    <property type="match status" value="1"/>
</dbReference>
<gene>
    <name evidence="2" type="ORF">FHS57_001263</name>
</gene>
<dbReference type="GO" id="GO:0006508">
    <property type="term" value="P:proteolysis"/>
    <property type="evidence" value="ECO:0007669"/>
    <property type="project" value="InterPro"/>
</dbReference>